<gene>
    <name evidence="1" type="ORF">TMI583_LOCUS49421</name>
</gene>
<sequence>KFRDKYLIKQDMYDDIILTLRDGWGTAQFKFWVNKHFKLVKIGETNVVYGMKVNQPVVTYEQLFRKVKECHERVGHFGRDKTWAEVGFQKST</sequence>
<evidence type="ECO:0000313" key="1">
    <source>
        <dbReference type="EMBL" id="CAF4543180.1"/>
    </source>
</evidence>
<reference evidence="1" key="1">
    <citation type="submission" date="2021-02" db="EMBL/GenBank/DDBJ databases">
        <authorList>
            <person name="Nowell W R."/>
        </authorList>
    </citation>
    <scope>NUCLEOTIDE SEQUENCE</scope>
</reference>
<comment type="caution">
    <text evidence="1">The sequence shown here is derived from an EMBL/GenBank/DDBJ whole genome shotgun (WGS) entry which is preliminary data.</text>
</comment>
<name>A0A8S2Y709_9BILA</name>
<organism evidence="1 2">
    <name type="scientific">Didymodactylos carnosus</name>
    <dbReference type="NCBI Taxonomy" id="1234261"/>
    <lineage>
        <taxon>Eukaryota</taxon>
        <taxon>Metazoa</taxon>
        <taxon>Spiralia</taxon>
        <taxon>Gnathifera</taxon>
        <taxon>Rotifera</taxon>
        <taxon>Eurotatoria</taxon>
        <taxon>Bdelloidea</taxon>
        <taxon>Philodinida</taxon>
        <taxon>Philodinidae</taxon>
        <taxon>Didymodactylos</taxon>
    </lineage>
</organism>
<dbReference type="EMBL" id="CAJOBA010107628">
    <property type="protein sequence ID" value="CAF4543180.1"/>
    <property type="molecule type" value="Genomic_DNA"/>
</dbReference>
<proteinExistence type="predicted"/>
<accession>A0A8S2Y709</accession>
<dbReference type="Proteomes" id="UP000682733">
    <property type="component" value="Unassembled WGS sequence"/>
</dbReference>
<evidence type="ECO:0000313" key="2">
    <source>
        <dbReference type="Proteomes" id="UP000682733"/>
    </source>
</evidence>
<dbReference type="AlphaFoldDB" id="A0A8S2Y709"/>
<protein>
    <submittedName>
        <fullName evidence="1">Uncharacterized protein</fullName>
    </submittedName>
</protein>
<feature type="non-terminal residue" evidence="1">
    <location>
        <position position="1"/>
    </location>
</feature>